<dbReference type="NCBIfam" id="TIGR02349">
    <property type="entry name" value="DnaJ_bact"/>
    <property type="match status" value="1"/>
</dbReference>
<dbReference type="PRINTS" id="PR00625">
    <property type="entry name" value="JDOMAIN"/>
</dbReference>
<organism evidence="9 10">
    <name type="scientific">Vanilla planifolia</name>
    <name type="common">Vanilla</name>
    <dbReference type="NCBI Taxonomy" id="51239"/>
    <lineage>
        <taxon>Eukaryota</taxon>
        <taxon>Viridiplantae</taxon>
        <taxon>Streptophyta</taxon>
        <taxon>Embryophyta</taxon>
        <taxon>Tracheophyta</taxon>
        <taxon>Spermatophyta</taxon>
        <taxon>Magnoliopsida</taxon>
        <taxon>Liliopsida</taxon>
        <taxon>Asparagales</taxon>
        <taxon>Orchidaceae</taxon>
        <taxon>Vanilloideae</taxon>
        <taxon>Vanilleae</taxon>
        <taxon>Vanilla</taxon>
    </lineage>
</organism>
<dbReference type="CDD" id="cd10719">
    <property type="entry name" value="DnaJ_zf"/>
    <property type="match status" value="1"/>
</dbReference>
<dbReference type="Proteomes" id="UP000636800">
    <property type="component" value="Chromosome 13"/>
</dbReference>
<keyword evidence="10" id="KW-1185">Reference proteome</keyword>
<dbReference type="GO" id="GO:0031072">
    <property type="term" value="F:heat shock protein binding"/>
    <property type="evidence" value="ECO:0007669"/>
    <property type="project" value="InterPro"/>
</dbReference>
<evidence type="ECO:0000313" key="10">
    <source>
        <dbReference type="Proteomes" id="UP000636800"/>
    </source>
</evidence>
<keyword evidence="4 6" id="KW-0862">Zinc</keyword>
<dbReference type="OrthoDB" id="341259at2759"/>
<gene>
    <name evidence="9" type="ORF">HPP92_024342</name>
</gene>
<accession>A0A835UBG0</accession>
<evidence type="ECO:0000256" key="5">
    <source>
        <dbReference type="ARBA" id="ARBA00023186"/>
    </source>
</evidence>
<evidence type="ECO:0000256" key="1">
    <source>
        <dbReference type="ARBA" id="ARBA00022723"/>
    </source>
</evidence>
<dbReference type="GO" id="GO:0005524">
    <property type="term" value="F:ATP binding"/>
    <property type="evidence" value="ECO:0007669"/>
    <property type="project" value="InterPro"/>
</dbReference>
<dbReference type="PROSITE" id="PS51188">
    <property type="entry name" value="ZF_CR"/>
    <property type="match status" value="1"/>
</dbReference>
<dbReference type="PANTHER" id="PTHR43096:SF26">
    <property type="entry name" value="CR-TYPE DOMAIN-CONTAINING PROTEIN"/>
    <property type="match status" value="1"/>
</dbReference>
<evidence type="ECO:0000256" key="4">
    <source>
        <dbReference type="ARBA" id="ARBA00022833"/>
    </source>
</evidence>
<feature type="domain" description="J" evidence="7">
    <location>
        <begin position="91"/>
        <end position="155"/>
    </location>
</feature>
<protein>
    <recommendedName>
        <fullName evidence="11">Chaperone protein DnaJ</fullName>
    </recommendedName>
</protein>
<dbReference type="PROSITE" id="PS50076">
    <property type="entry name" value="DNAJ_2"/>
    <property type="match status" value="1"/>
</dbReference>
<dbReference type="PANTHER" id="PTHR43096">
    <property type="entry name" value="DNAJ HOMOLOG 1, MITOCHONDRIAL-RELATED"/>
    <property type="match status" value="1"/>
</dbReference>
<dbReference type="InterPro" id="IPR001623">
    <property type="entry name" value="DnaJ_domain"/>
</dbReference>
<comment type="caution">
    <text evidence="9">The sequence shown here is derived from an EMBL/GenBank/DDBJ whole genome shotgun (WGS) entry which is preliminary data.</text>
</comment>
<dbReference type="InterPro" id="IPR036410">
    <property type="entry name" value="HSP_DnaJ_Cys-rich_dom_sf"/>
</dbReference>
<dbReference type="GO" id="GO:0009535">
    <property type="term" value="C:chloroplast thylakoid membrane"/>
    <property type="evidence" value="ECO:0007669"/>
    <property type="project" value="TreeGrafter"/>
</dbReference>
<dbReference type="GO" id="GO:0051082">
    <property type="term" value="F:unfolded protein binding"/>
    <property type="evidence" value="ECO:0007669"/>
    <property type="project" value="InterPro"/>
</dbReference>
<evidence type="ECO:0000313" key="9">
    <source>
        <dbReference type="EMBL" id="KAG0455050.1"/>
    </source>
</evidence>
<dbReference type="GO" id="GO:0042026">
    <property type="term" value="P:protein refolding"/>
    <property type="evidence" value="ECO:0007669"/>
    <property type="project" value="TreeGrafter"/>
</dbReference>
<dbReference type="FunFam" id="2.60.260.20:FF:000005">
    <property type="entry name" value="Chaperone protein dnaJ 1, mitochondrial"/>
    <property type="match status" value="1"/>
</dbReference>
<dbReference type="CDD" id="cd10747">
    <property type="entry name" value="DnaJ_C"/>
    <property type="match status" value="1"/>
</dbReference>
<dbReference type="InterPro" id="IPR036869">
    <property type="entry name" value="J_dom_sf"/>
</dbReference>
<evidence type="ECO:0000256" key="6">
    <source>
        <dbReference type="PROSITE-ProRule" id="PRU00546"/>
    </source>
</evidence>
<dbReference type="SMART" id="SM00271">
    <property type="entry name" value="DnaJ"/>
    <property type="match status" value="1"/>
</dbReference>
<dbReference type="InterPro" id="IPR012724">
    <property type="entry name" value="DnaJ"/>
</dbReference>
<sequence length="545" mass="61059">MVAVRSGGRGGGPGGSIITGTHICQFLIPSNFSSQAWCPLFASLSSRQEVKWSSVHSKYLIGEMHVNCDRSYPLLRPRLRSRWCVRAKARDFYESLNLNRNATLQEIKSSYRNLARKYHPDMNKGAGAEEKFKEISAAYEVLSDEEKRSLYDQYGEVGLQGEYVGENVDAQEVDPFEVFNAFFGQSNSFFGDKMDPREINFNTRSKKGARLDIWYDLSLNFEESILGVEREIDVIRYETCDICNGSGAKSRESIKTCSDCGGRGGIVRTQKTPFGVVSQVSSCSRCGGHGKIVTEHCRMCRGEGNIQKKRIIKINIPAGVADGSTIQIHGEGNWSKTRGIAGDLYLSIQVNEKPGIRREGLNLYTDVIIDYTEAILGTMVKVETVDGIRDLCIPPGTQPGEILNFANMGVPNFKNPAVKGDHRFIVRVQIPKNISEKERTLIEQLVDLRNSKKKYSFPGRGNQQRQASRGGLSHSYWDSIKNLFGSKTGSNFASIGTHAIVPTWSFHVRHESLHAFSSRVLLATFILTVIGRYYERLILQQHHHK</sequence>
<dbReference type="GO" id="GO:0005783">
    <property type="term" value="C:endoplasmic reticulum"/>
    <property type="evidence" value="ECO:0007669"/>
    <property type="project" value="UniProtKB-ARBA"/>
</dbReference>
<dbReference type="AlphaFoldDB" id="A0A835UBG0"/>
<dbReference type="Gene3D" id="2.60.260.20">
    <property type="entry name" value="Urease metallochaperone UreE, N-terminal domain"/>
    <property type="match status" value="2"/>
</dbReference>
<dbReference type="GO" id="GO:0008270">
    <property type="term" value="F:zinc ion binding"/>
    <property type="evidence" value="ECO:0007669"/>
    <property type="project" value="UniProtKB-KW"/>
</dbReference>
<dbReference type="SUPFAM" id="SSF57938">
    <property type="entry name" value="DnaJ/Hsp40 cysteine-rich domain"/>
    <property type="match status" value="1"/>
</dbReference>
<keyword evidence="3 6" id="KW-0863">Zinc-finger</keyword>
<evidence type="ECO:0000259" key="7">
    <source>
        <dbReference type="PROSITE" id="PS50076"/>
    </source>
</evidence>
<feature type="zinc finger region" description="CR-type" evidence="6">
    <location>
        <begin position="227"/>
        <end position="309"/>
    </location>
</feature>
<proteinExistence type="inferred from homology"/>
<dbReference type="InterPro" id="IPR018253">
    <property type="entry name" value="DnaJ_domain_CS"/>
</dbReference>
<feature type="domain" description="CR-type" evidence="8">
    <location>
        <begin position="227"/>
        <end position="309"/>
    </location>
</feature>
<dbReference type="SUPFAM" id="SSF46565">
    <property type="entry name" value="Chaperone J-domain"/>
    <property type="match status" value="1"/>
</dbReference>
<dbReference type="Pfam" id="PF01556">
    <property type="entry name" value="DnaJ_C"/>
    <property type="match status" value="1"/>
</dbReference>
<dbReference type="EMBL" id="JADCNL010000013">
    <property type="protein sequence ID" value="KAG0455050.1"/>
    <property type="molecule type" value="Genomic_DNA"/>
</dbReference>
<dbReference type="GO" id="GO:0009408">
    <property type="term" value="P:response to heat"/>
    <property type="evidence" value="ECO:0007669"/>
    <property type="project" value="InterPro"/>
</dbReference>
<dbReference type="SUPFAM" id="SSF49493">
    <property type="entry name" value="HSP40/DnaJ peptide-binding domain"/>
    <property type="match status" value="2"/>
</dbReference>
<dbReference type="FunFam" id="2.10.230.10:FF:000002">
    <property type="entry name" value="Molecular chaperone DnaJ"/>
    <property type="match status" value="1"/>
</dbReference>
<keyword evidence="5" id="KW-0143">Chaperone</keyword>
<dbReference type="Pfam" id="PF00226">
    <property type="entry name" value="DnaJ"/>
    <property type="match status" value="1"/>
</dbReference>
<keyword evidence="1 6" id="KW-0479">Metal-binding</keyword>
<evidence type="ECO:0000256" key="2">
    <source>
        <dbReference type="ARBA" id="ARBA00022737"/>
    </source>
</evidence>
<evidence type="ECO:0000256" key="3">
    <source>
        <dbReference type="ARBA" id="ARBA00022771"/>
    </source>
</evidence>
<evidence type="ECO:0000259" key="8">
    <source>
        <dbReference type="PROSITE" id="PS51188"/>
    </source>
</evidence>
<evidence type="ECO:0008006" key="11">
    <source>
        <dbReference type="Google" id="ProtNLM"/>
    </source>
</evidence>
<dbReference type="CDD" id="cd06257">
    <property type="entry name" value="DnaJ"/>
    <property type="match status" value="1"/>
</dbReference>
<dbReference type="PROSITE" id="PS00636">
    <property type="entry name" value="DNAJ_1"/>
    <property type="match status" value="1"/>
</dbReference>
<dbReference type="Gene3D" id="1.10.287.110">
    <property type="entry name" value="DnaJ domain"/>
    <property type="match status" value="1"/>
</dbReference>
<dbReference type="InterPro" id="IPR002939">
    <property type="entry name" value="DnaJ_C"/>
</dbReference>
<dbReference type="Pfam" id="PF00684">
    <property type="entry name" value="DnaJ_CXXCXGXG"/>
    <property type="match status" value="1"/>
</dbReference>
<dbReference type="HAMAP" id="MF_01152">
    <property type="entry name" value="DnaJ"/>
    <property type="match status" value="1"/>
</dbReference>
<dbReference type="InterPro" id="IPR001305">
    <property type="entry name" value="HSP_DnaJ_Cys-rich_dom"/>
</dbReference>
<keyword evidence="2" id="KW-0677">Repeat</keyword>
<dbReference type="InterPro" id="IPR008971">
    <property type="entry name" value="HSP40/DnaJ_pept-bd"/>
</dbReference>
<reference evidence="9 10" key="1">
    <citation type="journal article" date="2020" name="Nat. Food">
        <title>A phased Vanilla planifolia genome enables genetic improvement of flavour and production.</title>
        <authorList>
            <person name="Hasing T."/>
            <person name="Tang H."/>
            <person name="Brym M."/>
            <person name="Khazi F."/>
            <person name="Huang T."/>
            <person name="Chambers A.H."/>
        </authorList>
    </citation>
    <scope>NUCLEOTIDE SEQUENCE [LARGE SCALE GENOMIC DNA]</scope>
    <source>
        <tissue evidence="9">Leaf</tissue>
    </source>
</reference>
<dbReference type="Gene3D" id="2.10.230.10">
    <property type="entry name" value="Heat shock protein DnaJ, cysteine-rich domain"/>
    <property type="match status" value="1"/>
</dbReference>
<name>A0A835UBG0_VANPL</name>